<keyword evidence="2" id="KW-1185">Reference proteome</keyword>
<evidence type="ECO:0000313" key="2">
    <source>
        <dbReference type="Proteomes" id="UP001057402"/>
    </source>
</evidence>
<evidence type="ECO:0000313" key="1">
    <source>
        <dbReference type="EMBL" id="KAI4325921.1"/>
    </source>
</evidence>
<organism evidence="1 2">
    <name type="scientific">Melastoma candidum</name>
    <dbReference type="NCBI Taxonomy" id="119954"/>
    <lineage>
        <taxon>Eukaryota</taxon>
        <taxon>Viridiplantae</taxon>
        <taxon>Streptophyta</taxon>
        <taxon>Embryophyta</taxon>
        <taxon>Tracheophyta</taxon>
        <taxon>Spermatophyta</taxon>
        <taxon>Magnoliopsida</taxon>
        <taxon>eudicotyledons</taxon>
        <taxon>Gunneridae</taxon>
        <taxon>Pentapetalae</taxon>
        <taxon>rosids</taxon>
        <taxon>malvids</taxon>
        <taxon>Myrtales</taxon>
        <taxon>Melastomataceae</taxon>
        <taxon>Melastomatoideae</taxon>
        <taxon>Melastomateae</taxon>
        <taxon>Melastoma</taxon>
    </lineage>
</organism>
<sequence>MEEEAKDTVVVAVALMKLSVQEMEVEVADAMSCIIERNFKAIVTGEKGQSASRKKLYHKGSPFHRIVSGFMIREGDIIHGDGKGYESQYMVELLRMTSSS</sequence>
<accession>A0ACB9MSR7</accession>
<dbReference type="Proteomes" id="UP001057402">
    <property type="component" value="Chromosome 9"/>
</dbReference>
<protein>
    <submittedName>
        <fullName evidence="1">Uncharacterized protein</fullName>
    </submittedName>
</protein>
<reference evidence="2" key="1">
    <citation type="journal article" date="2023" name="Front. Plant Sci.">
        <title>Chromosomal-level genome assembly of Melastoma candidum provides insights into trichome evolution.</title>
        <authorList>
            <person name="Zhong Y."/>
            <person name="Wu W."/>
            <person name="Sun C."/>
            <person name="Zou P."/>
            <person name="Liu Y."/>
            <person name="Dai S."/>
            <person name="Zhou R."/>
        </authorList>
    </citation>
    <scope>NUCLEOTIDE SEQUENCE [LARGE SCALE GENOMIC DNA]</scope>
</reference>
<proteinExistence type="predicted"/>
<comment type="caution">
    <text evidence="1">The sequence shown here is derived from an EMBL/GenBank/DDBJ whole genome shotgun (WGS) entry which is preliminary data.</text>
</comment>
<dbReference type="EMBL" id="CM042888">
    <property type="protein sequence ID" value="KAI4325921.1"/>
    <property type="molecule type" value="Genomic_DNA"/>
</dbReference>
<name>A0ACB9MSR7_9MYRT</name>
<gene>
    <name evidence="1" type="ORF">MLD38_031282</name>
</gene>